<keyword evidence="6 10" id="KW-0067">ATP-binding</keyword>
<evidence type="ECO:0000256" key="3">
    <source>
        <dbReference type="ARBA" id="ARBA00022723"/>
    </source>
</evidence>
<keyword evidence="6 10" id="KW-0547">Nucleotide-binding</keyword>
<keyword evidence="3" id="KW-0479">Metal-binding</keyword>
<dbReference type="Pfam" id="PF20173">
    <property type="entry name" value="ZnF_RZ-type"/>
    <property type="match status" value="1"/>
</dbReference>
<feature type="domain" description="RZ-type" evidence="9">
    <location>
        <begin position="1728"/>
        <end position="1804"/>
    </location>
</feature>
<dbReference type="FunFam" id="3.40.50.300:FF:001660">
    <property type="entry name" value="NF-X1 finger and helicase protein, putative"/>
    <property type="match status" value="1"/>
</dbReference>
<evidence type="ECO:0000256" key="2">
    <source>
        <dbReference type="ARBA" id="ARBA00022490"/>
    </source>
</evidence>
<evidence type="ECO:0000256" key="1">
    <source>
        <dbReference type="ARBA" id="ARBA00004496"/>
    </source>
</evidence>
<dbReference type="GO" id="GO:0031048">
    <property type="term" value="P:regulatory ncRNA-mediated heterochromatin formation"/>
    <property type="evidence" value="ECO:0007669"/>
    <property type="project" value="TreeGrafter"/>
</dbReference>
<evidence type="ECO:0000256" key="4">
    <source>
        <dbReference type="ARBA" id="ARBA00022737"/>
    </source>
</evidence>
<evidence type="ECO:0000256" key="8">
    <source>
        <dbReference type="ARBA" id="ARBA00022859"/>
    </source>
</evidence>
<keyword evidence="5" id="KW-0863">Zinc-finger</keyword>
<dbReference type="GO" id="GO:0004386">
    <property type="term" value="F:helicase activity"/>
    <property type="evidence" value="ECO:0007669"/>
    <property type="project" value="UniProtKB-KW"/>
</dbReference>
<dbReference type="Pfam" id="PF13087">
    <property type="entry name" value="AAA_12"/>
    <property type="match status" value="1"/>
</dbReference>
<protein>
    <submittedName>
        <fullName evidence="10">Putative NF-X1 finger and helicase domain protein</fullName>
    </submittedName>
</protein>
<dbReference type="CDD" id="cd17936">
    <property type="entry name" value="EEXXEc_NFX1"/>
    <property type="match status" value="1"/>
</dbReference>
<dbReference type="Proteomes" id="UP000799770">
    <property type="component" value="Unassembled WGS sequence"/>
</dbReference>
<accession>A0A6A5ZD16</accession>
<dbReference type="CDD" id="cd06008">
    <property type="entry name" value="NF-X1-zinc-finger"/>
    <property type="match status" value="1"/>
</dbReference>
<gene>
    <name evidence="10" type="ORF">BDV96DRAFT_620756</name>
</gene>
<keyword evidence="6 10" id="KW-0347">Helicase</keyword>
<dbReference type="InterPro" id="IPR045055">
    <property type="entry name" value="DNA2/NAM7-like"/>
</dbReference>
<keyword evidence="7" id="KW-0862">Zinc</keyword>
<keyword evidence="8" id="KW-0391">Immunity</keyword>
<dbReference type="InterPro" id="IPR047187">
    <property type="entry name" value="SF1_C_Upf1"/>
</dbReference>
<dbReference type="SUPFAM" id="SSF52540">
    <property type="entry name" value="P-loop containing nucleoside triphosphate hydrolases"/>
    <property type="match status" value="1"/>
</dbReference>
<keyword evidence="4" id="KW-0677">Repeat</keyword>
<dbReference type="GO" id="GO:0008270">
    <property type="term" value="F:zinc ion binding"/>
    <property type="evidence" value="ECO:0007669"/>
    <property type="project" value="UniProtKB-KW"/>
</dbReference>
<dbReference type="InterPro" id="IPR000967">
    <property type="entry name" value="Znf_NFX1"/>
</dbReference>
<evidence type="ECO:0000259" key="9">
    <source>
        <dbReference type="PROSITE" id="PS51981"/>
    </source>
</evidence>
<dbReference type="EMBL" id="ML977319">
    <property type="protein sequence ID" value="KAF2117095.1"/>
    <property type="molecule type" value="Genomic_DNA"/>
</dbReference>
<name>A0A6A5ZD16_9PLEO</name>
<evidence type="ECO:0000256" key="5">
    <source>
        <dbReference type="ARBA" id="ARBA00022771"/>
    </source>
</evidence>
<dbReference type="InterPro" id="IPR046439">
    <property type="entry name" value="ZF_RZ_dom"/>
</dbReference>
<dbReference type="SMART" id="SM00438">
    <property type="entry name" value="ZnF_NFX"/>
    <property type="match status" value="3"/>
</dbReference>
<dbReference type="GO" id="GO:0005737">
    <property type="term" value="C:cytoplasm"/>
    <property type="evidence" value="ECO:0007669"/>
    <property type="project" value="UniProtKB-SubCell"/>
</dbReference>
<dbReference type="CDD" id="cd18808">
    <property type="entry name" value="SF1_C_Upf1"/>
    <property type="match status" value="1"/>
</dbReference>
<keyword evidence="2" id="KW-0963">Cytoplasm</keyword>
<evidence type="ECO:0000313" key="10">
    <source>
        <dbReference type="EMBL" id="KAF2117095.1"/>
    </source>
</evidence>
<dbReference type="Gene3D" id="3.40.50.300">
    <property type="entry name" value="P-loop containing nucleotide triphosphate hydrolases"/>
    <property type="match status" value="2"/>
</dbReference>
<dbReference type="InterPro" id="IPR041679">
    <property type="entry name" value="DNA2/NAM7-like_C"/>
</dbReference>
<dbReference type="Pfam" id="PF13086">
    <property type="entry name" value="AAA_11"/>
    <property type="match status" value="1"/>
</dbReference>
<dbReference type="PROSITE" id="PS51981">
    <property type="entry name" value="ZF_RZ"/>
    <property type="match status" value="1"/>
</dbReference>
<dbReference type="InterPro" id="IPR041677">
    <property type="entry name" value="DNA2/NAM7_AAA_11"/>
</dbReference>
<reference evidence="10" key="1">
    <citation type="journal article" date="2020" name="Stud. Mycol.">
        <title>101 Dothideomycetes genomes: a test case for predicting lifestyles and emergence of pathogens.</title>
        <authorList>
            <person name="Haridas S."/>
            <person name="Albert R."/>
            <person name="Binder M."/>
            <person name="Bloem J."/>
            <person name="Labutti K."/>
            <person name="Salamov A."/>
            <person name="Andreopoulos B."/>
            <person name="Baker S."/>
            <person name="Barry K."/>
            <person name="Bills G."/>
            <person name="Bluhm B."/>
            <person name="Cannon C."/>
            <person name="Castanera R."/>
            <person name="Culley D."/>
            <person name="Daum C."/>
            <person name="Ezra D."/>
            <person name="Gonzalez J."/>
            <person name="Henrissat B."/>
            <person name="Kuo A."/>
            <person name="Liang C."/>
            <person name="Lipzen A."/>
            <person name="Lutzoni F."/>
            <person name="Magnuson J."/>
            <person name="Mondo S."/>
            <person name="Nolan M."/>
            <person name="Ohm R."/>
            <person name="Pangilinan J."/>
            <person name="Park H.-J."/>
            <person name="Ramirez L."/>
            <person name="Alfaro M."/>
            <person name="Sun H."/>
            <person name="Tritt A."/>
            <person name="Yoshinaga Y."/>
            <person name="Zwiers L.-H."/>
            <person name="Turgeon B."/>
            <person name="Goodwin S."/>
            <person name="Spatafora J."/>
            <person name="Crous P."/>
            <person name="Grigoriev I."/>
        </authorList>
    </citation>
    <scope>NUCLEOTIDE SEQUENCE</scope>
    <source>
        <strain evidence="10">CBS 627.86</strain>
    </source>
</reference>
<evidence type="ECO:0000256" key="6">
    <source>
        <dbReference type="ARBA" id="ARBA00022806"/>
    </source>
</evidence>
<keyword evidence="6 10" id="KW-0378">Hydrolase</keyword>
<dbReference type="PANTHER" id="PTHR10887">
    <property type="entry name" value="DNA2/NAM7 HELICASE FAMILY"/>
    <property type="match status" value="1"/>
</dbReference>
<dbReference type="GO" id="GO:0031380">
    <property type="term" value="C:nuclear RNA-directed RNA polymerase complex"/>
    <property type="evidence" value="ECO:0007669"/>
    <property type="project" value="TreeGrafter"/>
</dbReference>
<dbReference type="GO" id="GO:0002376">
    <property type="term" value="P:immune system process"/>
    <property type="evidence" value="ECO:0007669"/>
    <property type="project" value="UniProtKB-KW"/>
</dbReference>
<comment type="subcellular location">
    <subcellularLocation>
        <location evidence="1">Cytoplasm</location>
    </subcellularLocation>
</comment>
<proteinExistence type="predicted"/>
<organism evidence="10 11">
    <name type="scientific">Lophiotrema nucula</name>
    <dbReference type="NCBI Taxonomy" id="690887"/>
    <lineage>
        <taxon>Eukaryota</taxon>
        <taxon>Fungi</taxon>
        <taxon>Dikarya</taxon>
        <taxon>Ascomycota</taxon>
        <taxon>Pezizomycotina</taxon>
        <taxon>Dothideomycetes</taxon>
        <taxon>Pleosporomycetidae</taxon>
        <taxon>Pleosporales</taxon>
        <taxon>Lophiotremataceae</taxon>
        <taxon>Lophiotrema</taxon>
    </lineage>
</organism>
<dbReference type="OrthoDB" id="2423195at2759"/>
<evidence type="ECO:0000256" key="7">
    <source>
        <dbReference type="ARBA" id="ARBA00022833"/>
    </source>
</evidence>
<dbReference type="PANTHER" id="PTHR10887:SF445">
    <property type="entry name" value="NFX1-TYPE ZINC FINGER-CONTAINING PROTEIN 1"/>
    <property type="match status" value="1"/>
</dbReference>
<dbReference type="InterPro" id="IPR027417">
    <property type="entry name" value="P-loop_NTPase"/>
</dbReference>
<evidence type="ECO:0000313" key="11">
    <source>
        <dbReference type="Proteomes" id="UP000799770"/>
    </source>
</evidence>
<sequence length="1807" mass="201708">MQSVTQTLASEGGLTRILQLMKEDLQACEREVQYDIFKSTLLPFLETISYPAVVSSALLENSVGTIYNTIYGSGGQYALKIFKTIAGIAEDIALPDLEPTMAAFTHTINLNGTAPLIQDFQELAQIFEALLSGKEDRQELSWINARKWLDRAGKRLGIGKSAPERAADKAQFQFEIDGPGRLSKDGPRHDNDSEDIGEIQILPTFQEITCTRSPYLPVLDPTHWHLQGIEGLLDRNFRLYREDVLGPIEGDIKRQLDRQSKTHTAPAKGMDSDIRMHTYPGCVINRLHCDPFEGLVVTITFDQPKNLANMSSRNREGWWTSKKRLQRDAMVCILDPAGHLIFGTVAEMKDDKDDAPNSIFQDFATDPYRARVTISPAEPKDAAVLADYFADTTSRAFTLLEFPGILLQAFQPTLSAIQSMFKRQDVPFSDVIASVGEARELEPPTYAQQRGFRFNISCLSTTGKQLSLDPKGDCDIKDLVANSTLDNKQAEALVHALCCQLALCQGPPGTGKSYTGVALVRALLANKRVAKLGPILTVTYTNHADDQFLEHCLDSGVRKVIRIGGRCKSERLKDLNLRVVSKEVDRTQVDRSESWDRIKALKAVASYVNEKIADLQPSGPAEALKKYLLRSYPHQHNQLWGVDEDGFQMYYFHSEFIIQTWLQGYSAANRARYLRRSVEQLLETSADVWEMSKVERQSLYEFWMQDKRESRKQMFLSALASYRESKNDYSAAREEIDLRCLVEADIIGITTSGLARNLKLLQRLPIKVVLIEEAGEVLEAHTLTALLPSVEHAIFIGDHFQLKPQINNFDLSSENSRGKRYSLDLSLFERLVSPPVGIPGPKLPLSTLETQRRMHPSISALIRPLYPNLEDATKVQMYPEVAGMRKRLFWLNHKFLEAGAETDELVATSKSNEFEVEFCACLVAHLLAQGVYQSQDIAVITPYLGQLFKLRQRLSKQYEILSDDRDLEALASADLIPSDPLPAGPATPKEASTLLNALKVATVDNFQGEEAKVVIVSLVRSNRQQKCGFLKTYNRINVLLSRAMHGMYLIGNTETSVGVPMWAQVIDLLKDQDNVGESLTLCCPRHPDIPIMVSEPDHFQQLSPEGGCNLRCDRRLKCGHACPFKCHSDLKHDNVVCLEPCSRPKKGCDHICRKACGEKCDPKCQENLNDINFELPCGHVVQNMKCWEYQDRDSYKCSVRVERTVPDCLHKIKLPCHEDVESKDFQCPTQCKGLLGCGHECKLSCYMCNTWYDKKHGNCTDKCNRPYANCSHTCQATCHPDTPCGLCEKPCEVACSHSRCPLKCGVPCVPCAQEKCSSLCPHSTCMMPCAAPCDRVPCSKRCPEKLVCGHQCPSLCGETCPDVCFCQQCAEAPIKSMVVDFIEMKTYAEAELDNDPIIIPKCGHALLMSSMDGSMDMASVYDMDPNGNVKGLKASEPFSTKKLKDLPRCPNCRGSLRELNRYGRLVRRVLLDESTKRFVTASGTAFGPLAERLHKAQKALAEDEERSKKLSLSMSLTFNGSRGSQFNLINALTKDCSKYFEIKATRLAIAQYFAKVHRDETPFARLWQLVEVARRRSGRRDPVDLQSPVSLVAFHIMALGLLLRCDVGLLASVLNELGKLKTGPIGLHIKVDLAENLKDCNNFINEALNVKDYERAVEGHTFYVRYAAIQLSYLADPAQSQALRAHAETHIKDADSLCNTHKGKLLSLVSDIKDAERALRGGTFVTVVTSEERRSVLAAMAKEFRGTGHWYTCANGHPFTIGECGMPMQLARCPQCGAAIGGQDHRPTEGVARADDMERELAGMSLN</sequence>
<keyword evidence="11" id="KW-1185">Reference proteome</keyword>